<dbReference type="SMART" id="SM00298">
    <property type="entry name" value="CHROMO"/>
    <property type="match status" value="1"/>
</dbReference>
<sequence length="378" mass="41085">MQSLLSSIFTPRRGSSCDIPSKEAAVIPTGTVTASIVGVGGGGGKSTDNLRNHSASRMGTKHGKSRTVPTPSSTMTSGIHHKRPHQNSPTPTVTTKRPSSRPAMAEEDIPDSLPSKAPRRPTSRPSTRTKADSKASVAHRQSETSQAPITTPATPQPPAPRMTDRPDAAHDDGPELPPTTTSVSKRRRPLQEIGKNDREKEIASVGRKGKGTRADVQAQSGADKEMDTAPTGLAAQVTAEEDEAAAVFSFKTLVHHRWCGNSIEILVKWVAGDVTWESEACLHEDAPEALFDYWEEQGGRPENPNDAGLYDVHRIRSHSADRKKLLVEWVGYHPKEATWVTRTSLQRTVPDVVAQYFQSVGPSRRSGRPSKKKRRSAK</sequence>
<feature type="compositionally biased region" description="Polar residues" evidence="2">
    <location>
        <begin position="46"/>
        <end position="57"/>
    </location>
</feature>
<comment type="subunit">
    <text evidence="1">Component of the NuA4 histone acetyltransferase complex.</text>
</comment>
<dbReference type="SUPFAM" id="SSF54160">
    <property type="entry name" value="Chromo domain-like"/>
    <property type="match status" value="2"/>
</dbReference>
<evidence type="ECO:0000313" key="5">
    <source>
        <dbReference type="Proteomes" id="UP000076580"/>
    </source>
</evidence>
<accession>A0A151GK35</accession>
<dbReference type="CDD" id="cd00024">
    <property type="entry name" value="CD_CSD"/>
    <property type="match status" value="2"/>
</dbReference>
<dbReference type="EMBL" id="LAYC01000002">
    <property type="protein sequence ID" value="KYK57372.1"/>
    <property type="molecule type" value="Genomic_DNA"/>
</dbReference>
<evidence type="ECO:0000313" key="4">
    <source>
        <dbReference type="EMBL" id="KYK57372.1"/>
    </source>
</evidence>
<feature type="region of interest" description="Disordered" evidence="2">
    <location>
        <begin position="1"/>
        <end position="20"/>
    </location>
</feature>
<dbReference type="Proteomes" id="UP000076580">
    <property type="component" value="Chromosome 02"/>
</dbReference>
<dbReference type="GO" id="GO:0006338">
    <property type="term" value="P:chromatin remodeling"/>
    <property type="evidence" value="ECO:0007669"/>
    <property type="project" value="UniProtKB-ARBA"/>
</dbReference>
<dbReference type="OrthoDB" id="433924at2759"/>
<reference evidence="4 5" key="1">
    <citation type="journal article" date="2016" name="Sci. Rep.">
        <title>Insights into Adaptations to a Near-Obligate Nematode Endoparasitic Lifestyle from the Finished Genome of Drechmeria coniospora.</title>
        <authorList>
            <person name="Zhang L."/>
            <person name="Zhou Z."/>
            <person name="Guo Q."/>
            <person name="Fokkens L."/>
            <person name="Miskei M."/>
            <person name="Pocsi I."/>
            <person name="Zhang W."/>
            <person name="Chen M."/>
            <person name="Wang L."/>
            <person name="Sun Y."/>
            <person name="Donzelli B.G."/>
            <person name="Gibson D.M."/>
            <person name="Nelson D.R."/>
            <person name="Luo J.G."/>
            <person name="Rep M."/>
            <person name="Liu H."/>
            <person name="Yang S."/>
            <person name="Wang J."/>
            <person name="Krasnoff S.B."/>
            <person name="Xu Y."/>
            <person name="Molnar I."/>
            <person name="Lin M."/>
        </authorList>
    </citation>
    <scope>NUCLEOTIDE SEQUENCE [LARGE SCALE GENOMIC DNA]</scope>
    <source>
        <strain evidence="4 5">ARSEF 6962</strain>
    </source>
</reference>
<name>A0A151GK35_DRECN</name>
<feature type="compositionally biased region" description="Polar residues" evidence="2">
    <location>
        <begin position="67"/>
        <end position="77"/>
    </location>
</feature>
<dbReference type="InterPro" id="IPR023780">
    <property type="entry name" value="Chromo_domain"/>
</dbReference>
<evidence type="ECO:0000259" key="3">
    <source>
        <dbReference type="PROSITE" id="PS50013"/>
    </source>
</evidence>
<dbReference type="RefSeq" id="XP_040656724.1">
    <property type="nucleotide sequence ID" value="XM_040801691.1"/>
</dbReference>
<dbReference type="InterPro" id="IPR000953">
    <property type="entry name" value="Chromo/chromo_shadow_dom"/>
</dbReference>
<dbReference type="AlphaFoldDB" id="A0A151GK35"/>
<dbReference type="InParanoid" id="A0A151GK35"/>
<proteinExistence type="predicted"/>
<evidence type="ECO:0000256" key="1">
    <source>
        <dbReference type="ARBA" id="ARBA00011353"/>
    </source>
</evidence>
<comment type="caution">
    <text evidence="4">The sequence shown here is derived from an EMBL/GenBank/DDBJ whole genome shotgun (WGS) entry which is preliminary data.</text>
</comment>
<evidence type="ECO:0000256" key="2">
    <source>
        <dbReference type="SAM" id="MobiDB-lite"/>
    </source>
</evidence>
<feature type="region of interest" description="Disordered" evidence="2">
    <location>
        <begin position="35"/>
        <end position="229"/>
    </location>
</feature>
<dbReference type="InterPro" id="IPR016197">
    <property type="entry name" value="Chromo-like_dom_sf"/>
</dbReference>
<keyword evidence="5" id="KW-1185">Reference proteome</keyword>
<feature type="compositionally biased region" description="Polar residues" evidence="2">
    <location>
        <begin position="86"/>
        <end position="97"/>
    </location>
</feature>
<dbReference type="Gene3D" id="2.40.50.40">
    <property type="match status" value="2"/>
</dbReference>
<dbReference type="PROSITE" id="PS50013">
    <property type="entry name" value="CHROMO_2"/>
    <property type="match status" value="1"/>
</dbReference>
<feature type="compositionally biased region" description="Basic and acidic residues" evidence="2">
    <location>
        <begin position="162"/>
        <end position="173"/>
    </location>
</feature>
<gene>
    <name evidence="4" type="ORF">DCS_04381</name>
</gene>
<dbReference type="Pfam" id="PF00385">
    <property type="entry name" value="Chromo"/>
    <property type="match status" value="1"/>
</dbReference>
<organism evidence="4 5">
    <name type="scientific">Drechmeria coniospora</name>
    <name type="common">Nematophagous fungus</name>
    <name type="synonym">Meria coniospora</name>
    <dbReference type="NCBI Taxonomy" id="98403"/>
    <lineage>
        <taxon>Eukaryota</taxon>
        <taxon>Fungi</taxon>
        <taxon>Dikarya</taxon>
        <taxon>Ascomycota</taxon>
        <taxon>Pezizomycotina</taxon>
        <taxon>Sordariomycetes</taxon>
        <taxon>Hypocreomycetidae</taxon>
        <taxon>Hypocreales</taxon>
        <taxon>Ophiocordycipitaceae</taxon>
        <taxon>Drechmeria</taxon>
    </lineage>
</organism>
<dbReference type="STRING" id="98403.A0A151GK35"/>
<dbReference type="GeneID" id="63717024"/>
<feature type="domain" description="Chromo" evidence="3">
    <location>
        <begin position="310"/>
        <end position="358"/>
    </location>
</feature>
<protein>
    <recommendedName>
        <fullName evidence="3">Chromo domain-containing protein</fullName>
    </recommendedName>
</protein>